<gene>
    <name evidence="2" type="ORF">NQ314_008130</name>
</gene>
<dbReference type="EMBL" id="JANEYF010002218">
    <property type="protein sequence ID" value="KAJ8949669.1"/>
    <property type="molecule type" value="Genomic_DNA"/>
</dbReference>
<feature type="compositionally biased region" description="Polar residues" evidence="1">
    <location>
        <begin position="17"/>
        <end position="31"/>
    </location>
</feature>
<dbReference type="Proteomes" id="UP001162156">
    <property type="component" value="Unassembled WGS sequence"/>
</dbReference>
<keyword evidence="3" id="KW-1185">Reference proteome</keyword>
<evidence type="ECO:0000313" key="2">
    <source>
        <dbReference type="EMBL" id="KAJ8949669.1"/>
    </source>
</evidence>
<evidence type="ECO:0000313" key="3">
    <source>
        <dbReference type="Proteomes" id="UP001162156"/>
    </source>
</evidence>
<dbReference type="PANTHER" id="PTHR21344">
    <property type="entry name" value="RAL GTPASE-ACTIVATING PROTEIN SUBUNIT BETA"/>
    <property type="match status" value="1"/>
</dbReference>
<comment type="caution">
    <text evidence="2">The sequence shown here is derived from an EMBL/GenBank/DDBJ whole genome shotgun (WGS) entry which is preliminary data.</text>
</comment>
<name>A0AAV8YDA7_9CUCU</name>
<dbReference type="PANTHER" id="PTHR21344:SF1">
    <property type="entry name" value="RAL GTPASE-ACTIVATING PROTEIN SUBUNIT BETA"/>
    <property type="match status" value="1"/>
</dbReference>
<dbReference type="GO" id="GO:0005096">
    <property type="term" value="F:GTPase activator activity"/>
    <property type="evidence" value="ECO:0007669"/>
    <property type="project" value="InterPro"/>
</dbReference>
<feature type="region of interest" description="Disordered" evidence="1">
    <location>
        <begin position="1"/>
        <end position="34"/>
    </location>
</feature>
<organism evidence="2 3">
    <name type="scientific">Rhamnusium bicolor</name>
    <dbReference type="NCBI Taxonomy" id="1586634"/>
    <lineage>
        <taxon>Eukaryota</taxon>
        <taxon>Metazoa</taxon>
        <taxon>Ecdysozoa</taxon>
        <taxon>Arthropoda</taxon>
        <taxon>Hexapoda</taxon>
        <taxon>Insecta</taxon>
        <taxon>Pterygota</taxon>
        <taxon>Neoptera</taxon>
        <taxon>Endopterygota</taxon>
        <taxon>Coleoptera</taxon>
        <taxon>Polyphaga</taxon>
        <taxon>Cucujiformia</taxon>
        <taxon>Chrysomeloidea</taxon>
        <taxon>Cerambycidae</taxon>
        <taxon>Lepturinae</taxon>
        <taxon>Rhagiini</taxon>
        <taxon>Rhamnusium</taxon>
    </lineage>
</organism>
<reference evidence="2" key="1">
    <citation type="journal article" date="2023" name="Insect Mol. Biol.">
        <title>Genome sequencing provides insights into the evolution of gene families encoding plant cell wall-degrading enzymes in longhorned beetles.</title>
        <authorList>
            <person name="Shin N.R."/>
            <person name="Okamura Y."/>
            <person name="Kirsch R."/>
            <person name="Pauchet Y."/>
        </authorList>
    </citation>
    <scope>NUCLEOTIDE SEQUENCE</scope>
    <source>
        <strain evidence="2">RBIC_L_NR</strain>
    </source>
</reference>
<protein>
    <submittedName>
        <fullName evidence="2">Uncharacterized protein</fullName>
    </submittedName>
</protein>
<dbReference type="AlphaFoldDB" id="A0AAV8YDA7"/>
<accession>A0AAV8YDA7</accession>
<dbReference type="InterPro" id="IPR039930">
    <property type="entry name" value="RALGAPB"/>
</dbReference>
<evidence type="ECO:0000256" key="1">
    <source>
        <dbReference type="SAM" id="MobiDB-lite"/>
    </source>
</evidence>
<proteinExistence type="predicted"/>
<sequence length="83" mass="9222">MGEQSKRPNSIVMDGKSSLNYSQPGSINDTSELPPGLTIDKYESGRAEALGTLCRIMCAKKTGEEILPVYLARYNFVQLLFDY</sequence>